<protein>
    <submittedName>
        <fullName evidence="10">Rhomboid family intramembrane serine protease</fullName>
    </submittedName>
</protein>
<evidence type="ECO:0000256" key="2">
    <source>
        <dbReference type="ARBA" id="ARBA00009045"/>
    </source>
</evidence>
<dbReference type="Pfam" id="PF01694">
    <property type="entry name" value="Rhomboid"/>
    <property type="match status" value="1"/>
</dbReference>
<evidence type="ECO:0000313" key="10">
    <source>
        <dbReference type="EMBL" id="QNR24631.1"/>
    </source>
</evidence>
<dbReference type="InterPro" id="IPR050925">
    <property type="entry name" value="Rhomboid_protease_S54"/>
</dbReference>
<gene>
    <name evidence="10" type="ORF">H4K34_01955</name>
</gene>
<dbReference type="KEGG" id="chyd:H4K34_01955"/>
<evidence type="ECO:0000256" key="8">
    <source>
        <dbReference type="SAM" id="Phobius"/>
    </source>
</evidence>
<evidence type="ECO:0000256" key="4">
    <source>
        <dbReference type="ARBA" id="ARBA00022801"/>
    </source>
</evidence>
<keyword evidence="5 8" id="KW-1133">Transmembrane helix</keyword>
<keyword evidence="10" id="KW-0645">Protease</keyword>
<dbReference type="GO" id="GO:0006508">
    <property type="term" value="P:proteolysis"/>
    <property type="evidence" value="ECO:0007669"/>
    <property type="project" value="UniProtKB-KW"/>
</dbReference>
<evidence type="ECO:0000256" key="1">
    <source>
        <dbReference type="ARBA" id="ARBA00004141"/>
    </source>
</evidence>
<feature type="transmembrane region" description="Helical" evidence="8">
    <location>
        <begin position="21"/>
        <end position="51"/>
    </location>
</feature>
<feature type="transmembrane region" description="Helical" evidence="8">
    <location>
        <begin position="165"/>
        <end position="187"/>
    </location>
</feature>
<feature type="transmembrane region" description="Helical" evidence="8">
    <location>
        <begin position="71"/>
        <end position="94"/>
    </location>
</feature>
<dbReference type="EMBL" id="CP060139">
    <property type="protein sequence ID" value="QNR24631.1"/>
    <property type="molecule type" value="Genomic_DNA"/>
</dbReference>
<keyword evidence="11" id="KW-1185">Reference proteome</keyword>
<dbReference type="InterPro" id="IPR022764">
    <property type="entry name" value="Peptidase_S54_rhomboid_dom"/>
</dbReference>
<dbReference type="GO" id="GO:0016020">
    <property type="term" value="C:membrane"/>
    <property type="evidence" value="ECO:0007669"/>
    <property type="project" value="UniProtKB-SubCell"/>
</dbReference>
<comment type="similarity">
    <text evidence="2">Belongs to the peptidase S54 family.</text>
</comment>
<dbReference type="Gene3D" id="1.20.1540.10">
    <property type="entry name" value="Rhomboid-like"/>
    <property type="match status" value="1"/>
</dbReference>
<evidence type="ECO:0000256" key="6">
    <source>
        <dbReference type="ARBA" id="ARBA00023136"/>
    </source>
</evidence>
<feature type="compositionally biased region" description="Low complexity" evidence="7">
    <location>
        <begin position="245"/>
        <end position="257"/>
    </location>
</feature>
<keyword evidence="3 8" id="KW-0812">Transmembrane</keyword>
<dbReference type="SUPFAM" id="SSF144091">
    <property type="entry name" value="Rhomboid-like"/>
    <property type="match status" value="1"/>
</dbReference>
<name>A0A7H0VFY3_9FLAO</name>
<evidence type="ECO:0000313" key="11">
    <source>
        <dbReference type="Proteomes" id="UP000516305"/>
    </source>
</evidence>
<dbReference type="GO" id="GO:0004252">
    <property type="term" value="F:serine-type endopeptidase activity"/>
    <property type="evidence" value="ECO:0007669"/>
    <property type="project" value="InterPro"/>
</dbReference>
<organism evidence="10 11">
    <name type="scientific">Croceimicrobium hydrocarbonivorans</name>
    <dbReference type="NCBI Taxonomy" id="2761580"/>
    <lineage>
        <taxon>Bacteria</taxon>
        <taxon>Pseudomonadati</taxon>
        <taxon>Bacteroidota</taxon>
        <taxon>Flavobacteriia</taxon>
        <taxon>Flavobacteriales</taxon>
        <taxon>Owenweeksiaceae</taxon>
        <taxon>Croceimicrobium</taxon>
    </lineage>
</organism>
<feature type="region of interest" description="Disordered" evidence="7">
    <location>
        <begin position="242"/>
        <end position="267"/>
    </location>
</feature>
<feature type="transmembrane region" description="Helical" evidence="8">
    <location>
        <begin position="140"/>
        <end position="158"/>
    </location>
</feature>
<reference evidence="10 11" key="1">
    <citation type="submission" date="2020-08" db="EMBL/GenBank/DDBJ databases">
        <title>Croceimicrobium hydrocarbonivorans gen. nov., sp. nov., a novel marine bacterium isolated from a bacterial consortium that degrades polyethylene terephthalate.</title>
        <authorList>
            <person name="Liu R."/>
        </authorList>
    </citation>
    <scope>NUCLEOTIDE SEQUENCE [LARGE SCALE GENOMIC DNA]</scope>
    <source>
        <strain evidence="10 11">A20-9</strain>
    </source>
</reference>
<feature type="transmembrane region" description="Helical" evidence="8">
    <location>
        <begin position="106"/>
        <end position="128"/>
    </location>
</feature>
<evidence type="ECO:0000256" key="5">
    <source>
        <dbReference type="ARBA" id="ARBA00022989"/>
    </source>
</evidence>
<keyword evidence="6 8" id="KW-0472">Membrane</keyword>
<sequence length="296" mass="32865">MNSAWDQIKYQYRSGGALNQLIMINLAVFILYLILNVLSFLFQINISGLFISFMALPSDLGTLATRPWTLITYMFLHQGFWHIFSNLIWLYLFGRIFLEYFGGRRLIATYLLGGLIGGAFYVLSYNIFPVFAQAVAESTNRGASAGVMAVVFGIAIYNPRYPIRILILSIPLWGVAAFALLMDLIALGEGNNAGGHLAHIAGAAFGYFMAKSYGSGRDLTAGLSSLLDRLANLFKPKPKLRKVYSKGNSKSTSSPKSSGKRGDEERLNHILEKINRSGYDSLSKDEKDHLFKFGKD</sequence>
<dbReference type="InterPro" id="IPR035952">
    <property type="entry name" value="Rhomboid-like_sf"/>
</dbReference>
<dbReference type="AlphaFoldDB" id="A0A7H0VFY3"/>
<evidence type="ECO:0000256" key="3">
    <source>
        <dbReference type="ARBA" id="ARBA00022692"/>
    </source>
</evidence>
<proteinExistence type="inferred from homology"/>
<accession>A0A7H0VFY3</accession>
<keyword evidence="4" id="KW-0378">Hydrolase</keyword>
<dbReference type="PANTHER" id="PTHR43731">
    <property type="entry name" value="RHOMBOID PROTEASE"/>
    <property type="match status" value="1"/>
</dbReference>
<dbReference type="RefSeq" id="WP_210759158.1">
    <property type="nucleotide sequence ID" value="NZ_CP060139.1"/>
</dbReference>
<dbReference type="PANTHER" id="PTHR43731:SF14">
    <property type="entry name" value="PRESENILIN-ASSOCIATED RHOMBOID-LIKE PROTEIN, MITOCHONDRIAL"/>
    <property type="match status" value="1"/>
</dbReference>
<dbReference type="Proteomes" id="UP000516305">
    <property type="component" value="Chromosome"/>
</dbReference>
<evidence type="ECO:0000259" key="9">
    <source>
        <dbReference type="Pfam" id="PF01694"/>
    </source>
</evidence>
<feature type="domain" description="Peptidase S54 rhomboid" evidence="9">
    <location>
        <begin position="66"/>
        <end position="210"/>
    </location>
</feature>
<evidence type="ECO:0000256" key="7">
    <source>
        <dbReference type="SAM" id="MobiDB-lite"/>
    </source>
</evidence>
<comment type="subcellular location">
    <subcellularLocation>
        <location evidence="1">Membrane</location>
        <topology evidence="1">Multi-pass membrane protein</topology>
    </subcellularLocation>
</comment>